<protein>
    <recommendedName>
        <fullName evidence="3">F-box domain-containing protein</fullName>
    </recommendedName>
</protein>
<organism evidence="1 2">
    <name type="scientific">Favolaschia claudopus</name>
    <dbReference type="NCBI Taxonomy" id="2862362"/>
    <lineage>
        <taxon>Eukaryota</taxon>
        <taxon>Fungi</taxon>
        <taxon>Dikarya</taxon>
        <taxon>Basidiomycota</taxon>
        <taxon>Agaricomycotina</taxon>
        <taxon>Agaricomycetes</taxon>
        <taxon>Agaricomycetidae</taxon>
        <taxon>Agaricales</taxon>
        <taxon>Marasmiineae</taxon>
        <taxon>Mycenaceae</taxon>
        <taxon>Favolaschia</taxon>
    </lineage>
</organism>
<dbReference type="AlphaFoldDB" id="A0AAW0CDQ8"/>
<evidence type="ECO:0000313" key="2">
    <source>
        <dbReference type="Proteomes" id="UP001362999"/>
    </source>
</evidence>
<accession>A0AAW0CDQ8</accession>
<proteinExistence type="predicted"/>
<sequence length="267" mass="29737">MDLILAPVDPVTPGSAVLRRILSFCTWNDLLAAQLVSRGMRDHVLLMFFDRYQEAVERFLPADVATFSAMLVAAKGAIGGSVAYTFPHPVSLPSGSDLNVLVPIGGGTNFFTFLASQDWFAWKEDVPCITHFCFQKIVGGEIRTITVTETPDVVEHVFRSKHSQAMSLLTPTSFTFFHKPSHHTYVRAAAANDAYMHKLAVRGLKGHVLPNYMVEDHWMQPRLRAGIQWAAAACFQGMRDQYADDLNRSKDDAIWGAYNGGRKVLFD</sequence>
<gene>
    <name evidence="1" type="ORF">R3P38DRAFT_3183761</name>
</gene>
<dbReference type="Proteomes" id="UP001362999">
    <property type="component" value="Unassembled WGS sequence"/>
</dbReference>
<reference evidence="1 2" key="1">
    <citation type="journal article" date="2024" name="J Genomics">
        <title>Draft genome sequencing and assembly of Favolaschia claudopus CIRM-BRFM 2984 isolated from oak limbs.</title>
        <authorList>
            <person name="Navarro D."/>
            <person name="Drula E."/>
            <person name="Chaduli D."/>
            <person name="Cazenave R."/>
            <person name="Ahrendt S."/>
            <person name="Wang J."/>
            <person name="Lipzen A."/>
            <person name="Daum C."/>
            <person name="Barry K."/>
            <person name="Grigoriev I.V."/>
            <person name="Favel A."/>
            <person name="Rosso M.N."/>
            <person name="Martin F."/>
        </authorList>
    </citation>
    <scope>NUCLEOTIDE SEQUENCE [LARGE SCALE GENOMIC DNA]</scope>
    <source>
        <strain evidence="1 2">CIRM-BRFM 2984</strain>
    </source>
</reference>
<evidence type="ECO:0008006" key="3">
    <source>
        <dbReference type="Google" id="ProtNLM"/>
    </source>
</evidence>
<name>A0AAW0CDQ8_9AGAR</name>
<evidence type="ECO:0000313" key="1">
    <source>
        <dbReference type="EMBL" id="KAK7035955.1"/>
    </source>
</evidence>
<keyword evidence="2" id="KW-1185">Reference proteome</keyword>
<dbReference type="EMBL" id="JAWWNJ010000019">
    <property type="protein sequence ID" value="KAK7035955.1"/>
    <property type="molecule type" value="Genomic_DNA"/>
</dbReference>
<comment type="caution">
    <text evidence="1">The sequence shown here is derived from an EMBL/GenBank/DDBJ whole genome shotgun (WGS) entry which is preliminary data.</text>
</comment>